<evidence type="ECO:0000259" key="2">
    <source>
        <dbReference type="Pfam" id="PF08241"/>
    </source>
</evidence>
<dbReference type="EMBL" id="AP023368">
    <property type="protein sequence ID" value="BCK01136.1"/>
    <property type="molecule type" value="Genomic_DNA"/>
</dbReference>
<proteinExistence type="predicted"/>
<dbReference type="PANTHER" id="PTHR44068:SF1">
    <property type="entry name" value="HYPOTHETICAL LOC100005854"/>
    <property type="match status" value="1"/>
</dbReference>
<protein>
    <recommendedName>
        <fullName evidence="2">Methyltransferase type 11 domain-containing protein</fullName>
    </recommendedName>
</protein>
<dbReference type="PANTHER" id="PTHR44068">
    <property type="entry name" value="ZGC:194242"/>
    <property type="match status" value="1"/>
</dbReference>
<dbReference type="Pfam" id="PF08241">
    <property type="entry name" value="Methyltransf_11"/>
    <property type="match status" value="1"/>
</dbReference>
<dbReference type="InterPro" id="IPR050447">
    <property type="entry name" value="Erg6_SMT_methyltransf"/>
</dbReference>
<keyword evidence="1" id="KW-0808">Transferase</keyword>
<evidence type="ECO:0000313" key="4">
    <source>
        <dbReference type="Proteomes" id="UP000515703"/>
    </source>
</evidence>
<feature type="domain" description="Methyltransferase type 11" evidence="2">
    <location>
        <begin position="63"/>
        <end position="156"/>
    </location>
</feature>
<reference evidence="3 4" key="2">
    <citation type="submission" date="2020-08" db="EMBL/GenBank/DDBJ databases">
        <authorList>
            <person name="Ueki A."/>
            <person name="Tonouchi A."/>
        </authorList>
    </citation>
    <scope>NUCLEOTIDE SEQUENCE [LARGE SCALE GENOMIC DNA]</scope>
    <source>
        <strain evidence="3 4">CTTW</strain>
    </source>
</reference>
<dbReference type="GO" id="GO:0003838">
    <property type="term" value="F:sterol 24-C-methyltransferase activity"/>
    <property type="evidence" value="ECO:0007669"/>
    <property type="project" value="TreeGrafter"/>
</dbReference>
<dbReference type="RefSeq" id="WP_185256735.1">
    <property type="nucleotide sequence ID" value="NZ_AP023368.1"/>
</dbReference>
<dbReference type="AlphaFoldDB" id="A0A7M3S968"/>
<dbReference type="Gene3D" id="3.40.50.150">
    <property type="entry name" value="Vaccinia Virus protein VP39"/>
    <property type="match status" value="1"/>
</dbReference>
<name>A0A7M3S968_9FIRM</name>
<evidence type="ECO:0000256" key="1">
    <source>
        <dbReference type="ARBA" id="ARBA00022679"/>
    </source>
</evidence>
<sequence length="267" mass="30659">MSEKNKNSWNEGAAAYSAFLHSENFMKNIIQEPAKAFHSTTWEMIHKFVPDMKGKKICVPSSGDNHAVFAFAMLGAEVTSCDISENQLANAERVAKKYGWEKSITFICQDTMKLDGLPENSFDFVYTSNGVHVWIDDLPGMYRNIYRIMKHGGTYIMYEIHPFHRPFDEALKVVKPYDMTGPFESESEITFAWRVMDLMNAILDAGLSIKHMEEMFAEKDYNWPFWISYADIAKGVTATKEEVDHMHDWRNNPMAALPNWISVAAKK</sequence>
<dbReference type="Proteomes" id="UP000515703">
    <property type="component" value="Chromosome"/>
</dbReference>
<organism evidence="3 4">
    <name type="scientific">Anaerocolumna chitinilytica</name>
    <dbReference type="NCBI Taxonomy" id="1727145"/>
    <lineage>
        <taxon>Bacteria</taxon>
        <taxon>Bacillati</taxon>
        <taxon>Bacillota</taxon>
        <taxon>Clostridia</taxon>
        <taxon>Lachnospirales</taxon>
        <taxon>Lachnospiraceae</taxon>
        <taxon>Anaerocolumna</taxon>
    </lineage>
</organism>
<dbReference type="InterPro" id="IPR013216">
    <property type="entry name" value="Methyltransf_11"/>
</dbReference>
<evidence type="ECO:0000313" key="3">
    <source>
        <dbReference type="EMBL" id="BCK01136.1"/>
    </source>
</evidence>
<dbReference type="GO" id="GO:0016126">
    <property type="term" value="P:sterol biosynthetic process"/>
    <property type="evidence" value="ECO:0007669"/>
    <property type="project" value="TreeGrafter"/>
</dbReference>
<dbReference type="KEGG" id="acht:bsdcttw_41760"/>
<keyword evidence="4" id="KW-1185">Reference proteome</keyword>
<dbReference type="CDD" id="cd02440">
    <property type="entry name" value="AdoMet_MTases"/>
    <property type="match status" value="1"/>
</dbReference>
<dbReference type="SUPFAM" id="SSF53335">
    <property type="entry name" value="S-adenosyl-L-methionine-dependent methyltransferases"/>
    <property type="match status" value="1"/>
</dbReference>
<dbReference type="InterPro" id="IPR029063">
    <property type="entry name" value="SAM-dependent_MTases_sf"/>
</dbReference>
<accession>A0A7M3S968</accession>
<reference evidence="3 4" key="1">
    <citation type="submission" date="2020-08" db="EMBL/GenBank/DDBJ databases">
        <title>Draft genome sequencing of an Anaerocolumna strain isolated from anoxic soil subjected to BSD treatment.</title>
        <authorList>
            <person name="Uek A."/>
            <person name="Tonouchi A."/>
        </authorList>
    </citation>
    <scope>NUCLEOTIDE SEQUENCE [LARGE SCALE GENOMIC DNA]</scope>
    <source>
        <strain evidence="3 4">CTTW</strain>
    </source>
</reference>
<gene>
    <name evidence="3" type="ORF">bsdcttw_41760</name>
</gene>